<reference evidence="1" key="1">
    <citation type="journal article" date="2015" name="Nature">
        <title>Complex archaea that bridge the gap between prokaryotes and eukaryotes.</title>
        <authorList>
            <person name="Spang A."/>
            <person name="Saw J.H."/>
            <person name="Jorgensen S.L."/>
            <person name="Zaremba-Niedzwiedzka K."/>
            <person name="Martijn J."/>
            <person name="Lind A.E."/>
            <person name="van Eijk R."/>
            <person name="Schleper C."/>
            <person name="Guy L."/>
            <person name="Ettema T.J."/>
        </authorList>
    </citation>
    <scope>NUCLEOTIDE SEQUENCE</scope>
</reference>
<comment type="caution">
    <text evidence="1">The sequence shown here is derived from an EMBL/GenBank/DDBJ whole genome shotgun (WGS) entry which is preliminary data.</text>
</comment>
<proteinExistence type="predicted"/>
<name>A0A0F9ST78_9ZZZZ</name>
<gene>
    <name evidence="1" type="ORF">LCGC14_0434610</name>
</gene>
<protein>
    <submittedName>
        <fullName evidence="1">Uncharacterized protein</fullName>
    </submittedName>
</protein>
<dbReference type="AlphaFoldDB" id="A0A0F9ST78"/>
<organism evidence="1">
    <name type="scientific">marine sediment metagenome</name>
    <dbReference type="NCBI Taxonomy" id="412755"/>
    <lineage>
        <taxon>unclassified sequences</taxon>
        <taxon>metagenomes</taxon>
        <taxon>ecological metagenomes</taxon>
    </lineage>
</organism>
<accession>A0A0F9ST78</accession>
<dbReference type="EMBL" id="LAZR01000412">
    <property type="protein sequence ID" value="KKN70014.1"/>
    <property type="molecule type" value="Genomic_DNA"/>
</dbReference>
<sequence>MKTNIDKKLDKFIEGAVKKELEKIDFDVLLEKVMLKLATKFKKVRRGLTKEYFKRK</sequence>
<evidence type="ECO:0000313" key="1">
    <source>
        <dbReference type="EMBL" id="KKN70014.1"/>
    </source>
</evidence>